<evidence type="ECO:0008006" key="4">
    <source>
        <dbReference type="Google" id="ProtNLM"/>
    </source>
</evidence>
<feature type="transmembrane region" description="Helical" evidence="1">
    <location>
        <begin position="124"/>
        <end position="145"/>
    </location>
</feature>
<feature type="transmembrane region" description="Helical" evidence="1">
    <location>
        <begin position="59"/>
        <end position="80"/>
    </location>
</feature>
<dbReference type="RefSeq" id="WP_143785288.1">
    <property type="nucleotide sequence ID" value="NZ_FUZP01000001.1"/>
</dbReference>
<evidence type="ECO:0000313" key="3">
    <source>
        <dbReference type="Proteomes" id="UP000190857"/>
    </source>
</evidence>
<evidence type="ECO:0000256" key="1">
    <source>
        <dbReference type="SAM" id="Phobius"/>
    </source>
</evidence>
<sequence length="332" mass="34500">MRRISGAGLRRSAAVVLQILPLIAMGAAALVFAPRLGPTMATHWSGFAMEPDGYGSTWMSFWISAAIAAAVTAIAVAVVLMGSASRETRKMASAATLIGAFPSTVWIVLAGTTADAGSPESADLGARLGFLVIPFLVATVVFLLFPVIPETEDEVLSAAQGVPEPLESLAPNERLVWSRTITSPLLVAIAVVLVASAVALGVAAARSADAGLWTTCATLTFVALSVLALSPARLTIDRFGVRLRSGAFGIPLIRIPLSDIDVVSAETIEPVQWGGWGYRFSGRGRAYVIRRGSGVVVHRAGGSVVAVTVRDAEEAAAAANALRERSRVQQGS</sequence>
<dbReference type="AlphaFoldDB" id="A0A1T5IEN1"/>
<feature type="transmembrane region" description="Helical" evidence="1">
    <location>
        <begin position="92"/>
        <end position="112"/>
    </location>
</feature>
<dbReference type="STRING" id="123320.SAMN06309945_0342"/>
<feature type="transmembrane region" description="Helical" evidence="1">
    <location>
        <begin position="12"/>
        <end position="33"/>
    </location>
</feature>
<keyword evidence="1" id="KW-0812">Transmembrane</keyword>
<feature type="transmembrane region" description="Helical" evidence="1">
    <location>
        <begin position="210"/>
        <end position="229"/>
    </location>
</feature>
<reference evidence="2 3" key="1">
    <citation type="submission" date="2017-02" db="EMBL/GenBank/DDBJ databases">
        <authorList>
            <person name="Peterson S.W."/>
        </authorList>
    </citation>
    <scope>NUCLEOTIDE SEQUENCE [LARGE SCALE GENOMIC DNA]</scope>
    <source>
        <strain evidence="2 3">VKM Ac-2059</strain>
    </source>
</reference>
<name>A0A1T5IEN1_9MICO</name>
<protein>
    <recommendedName>
        <fullName evidence="4">DUF1648 domain-containing protein</fullName>
    </recommendedName>
</protein>
<keyword evidence="3" id="KW-1185">Reference proteome</keyword>
<proteinExistence type="predicted"/>
<gene>
    <name evidence="2" type="ORF">SAMN06309945_0342</name>
</gene>
<dbReference type="EMBL" id="FUZP01000001">
    <property type="protein sequence ID" value="SKC37565.1"/>
    <property type="molecule type" value="Genomic_DNA"/>
</dbReference>
<feature type="transmembrane region" description="Helical" evidence="1">
    <location>
        <begin position="184"/>
        <end position="204"/>
    </location>
</feature>
<keyword evidence="1" id="KW-1133">Transmembrane helix</keyword>
<evidence type="ECO:0000313" key="2">
    <source>
        <dbReference type="EMBL" id="SKC37565.1"/>
    </source>
</evidence>
<accession>A0A1T5IEN1</accession>
<organism evidence="2 3">
    <name type="scientific">Okibacterium fritillariae</name>
    <dbReference type="NCBI Taxonomy" id="123320"/>
    <lineage>
        <taxon>Bacteria</taxon>
        <taxon>Bacillati</taxon>
        <taxon>Actinomycetota</taxon>
        <taxon>Actinomycetes</taxon>
        <taxon>Micrococcales</taxon>
        <taxon>Microbacteriaceae</taxon>
        <taxon>Okibacterium</taxon>
    </lineage>
</organism>
<keyword evidence="1" id="KW-0472">Membrane</keyword>
<dbReference type="OrthoDB" id="4303577at2"/>
<dbReference type="Proteomes" id="UP000190857">
    <property type="component" value="Unassembled WGS sequence"/>
</dbReference>